<comment type="caution">
    <text evidence="2">The sequence shown here is derived from an EMBL/GenBank/DDBJ whole genome shotgun (WGS) entry which is preliminary data.</text>
</comment>
<dbReference type="EMBL" id="DRZI01000132">
    <property type="protein sequence ID" value="HHP81640.1"/>
    <property type="molecule type" value="Genomic_DNA"/>
</dbReference>
<dbReference type="InterPro" id="IPR027795">
    <property type="entry name" value="CASTOR_ACT_dom"/>
</dbReference>
<evidence type="ECO:0000313" key="3">
    <source>
        <dbReference type="EMBL" id="HHR95915.1"/>
    </source>
</evidence>
<dbReference type="AlphaFoldDB" id="A0A7C5THA0"/>
<evidence type="ECO:0000313" key="2">
    <source>
        <dbReference type="EMBL" id="HHP81640.1"/>
    </source>
</evidence>
<sequence>MITVTGVTMSSTSQTVYEIISGDPILQQCIARDIINFTKLAKKLKPIVSQILGHDTSIESIKMALIRYAYRLIEEGYTIGKEVLAILARSSIELRTGITIITIRSKAFHISIPILTKLAIKSRFIAVMQSITTATIVLDNDTADEFIKNIDNNDIIYVQRDQAAIVIVSPEDIMYTPGVIAYISNILAQNSINIIHIESCYTDTIIIVSRGDIQKAFDILMRYIDAAKKMLEIENRATRSHS</sequence>
<proteinExistence type="predicted"/>
<dbReference type="InterPro" id="IPR016619">
    <property type="entry name" value="UCP014439_ACT"/>
</dbReference>
<accession>A0A7C5THA0</accession>
<feature type="domain" description="CASTOR ACT" evidence="1">
    <location>
        <begin position="158"/>
        <end position="220"/>
    </location>
</feature>
<dbReference type="SUPFAM" id="SSF55021">
    <property type="entry name" value="ACT-like"/>
    <property type="match status" value="1"/>
</dbReference>
<dbReference type="PIRSF" id="PIRSF014439">
    <property type="entry name" value="APE1894_ACT"/>
    <property type="match status" value="1"/>
</dbReference>
<dbReference type="InterPro" id="IPR045865">
    <property type="entry name" value="ACT-like_dom_sf"/>
</dbReference>
<reference evidence="2" key="1">
    <citation type="journal article" date="2020" name="mSystems">
        <title>Genome- and Community-Level Interaction Insights into Carbon Utilization and Element Cycling Functions of Hydrothermarchaeota in Hydrothermal Sediment.</title>
        <authorList>
            <person name="Zhou Z."/>
            <person name="Liu Y."/>
            <person name="Xu W."/>
            <person name="Pan J."/>
            <person name="Luo Z.H."/>
            <person name="Li M."/>
        </authorList>
    </citation>
    <scope>NUCLEOTIDE SEQUENCE [LARGE SCALE GENOMIC DNA]</scope>
    <source>
        <strain evidence="3">SpSt-1</strain>
        <strain evidence="2">SpSt-1121</strain>
    </source>
</reference>
<dbReference type="Gene3D" id="3.30.2130.10">
    <property type="entry name" value="VC0802-like"/>
    <property type="match status" value="1"/>
</dbReference>
<organism evidence="2">
    <name type="scientific">Ignisphaera aggregans</name>
    <dbReference type="NCBI Taxonomy" id="334771"/>
    <lineage>
        <taxon>Archaea</taxon>
        <taxon>Thermoproteota</taxon>
        <taxon>Thermoprotei</taxon>
        <taxon>Desulfurococcales</taxon>
        <taxon>Desulfurococcaceae</taxon>
        <taxon>Ignisphaera</taxon>
    </lineage>
</organism>
<gene>
    <name evidence="3" type="ORF">ENL47_03630</name>
    <name evidence="2" type="ORF">ENM84_03145</name>
</gene>
<name>A0A7C5THA0_9CREN</name>
<dbReference type="EMBL" id="DRUB01000064">
    <property type="protein sequence ID" value="HHR95915.1"/>
    <property type="molecule type" value="Genomic_DNA"/>
</dbReference>
<dbReference type="Pfam" id="PF13840">
    <property type="entry name" value="ACT_7"/>
    <property type="match status" value="1"/>
</dbReference>
<protein>
    <submittedName>
        <fullName evidence="2">ACT domain-containing protein</fullName>
    </submittedName>
</protein>
<evidence type="ECO:0000259" key="1">
    <source>
        <dbReference type="Pfam" id="PF13840"/>
    </source>
</evidence>